<evidence type="ECO:0000313" key="2">
    <source>
        <dbReference type="Proteomes" id="UP000295511"/>
    </source>
</evidence>
<dbReference type="Proteomes" id="UP000295511">
    <property type="component" value="Unassembled WGS sequence"/>
</dbReference>
<sequence>MTYVAEARPRRETIPAKRRLTPLELRLAESRASRARADSLVRSLLNKRNETIAAALADKVSLSAISTVVGIRAADVKRLGGAYRDHHYPGAEPAVHLARLAAIVRQMDEALEHKESCLRRLRGDALKGLQSGLMDVFRIAALTSLPAERVRELIRPATGPRPGSGPRSTR</sequence>
<proteinExistence type="predicted"/>
<accession>A0A4R5KNT3</accession>
<comment type="caution">
    <text evidence="1">The sequence shown here is derived from an EMBL/GenBank/DDBJ whole genome shotgun (WGS) entry which is preliminary data.</text>
</comment>
<protein>
    <submittedName>
        <fullName evidence="1">Uncharacterized protein</fullName>
    </submittedName>
</protein>
<organism evidence="1 2">
    <name type="scientific">Arthrobacter terricola</name>
    <dbReference type="NCBI Taxonomy" id="2547396"/>
    <lineage>
        <taxon>Bacteria</taxon>
        <taxon>Bacillati</taxon>
        <taxon>Actinomycetota</taxon>
        <taxon>Actinomycetes</taxon>
        <taxon>Micrococcales</taxon>
        <taxon>Micrococcaceae</taxon>
        <taxon>Arthrobacter</taxon>
    </lineage>
</organism>
<keyword evidence="2" id="KW-1185">Reference proteome</keyword>
<name>A0A4R5KNT3_9MICC</name>
<dbReference type="EMBL" id="SMRU01000008">
    <property type="protein sequence ID" value="TDF97343.1"/>
    <property type="molecule type" value="Genomic_DNA"/>
</dbReference>
<dbReference type="OrthoDB" id="4951801at2"/>
<dbReference type="AlphaFoldDB" id="A0A4R5KNT3"/>
<gene>
    <name evidence="1" type="ORF">E1809_08245</name>
</gene>
<evidence type="ECO:0000313" key="1">
    <source>
        <dbReference type="EMBL" id="TDF97343.1"/>
    </source>
</evidence>
<dbReference type="RefSeq" id="WP_133203751.1">
    <property type="nucleotide sequence ID" value="NZ_SMRU01000008.1"/>
</dbReference>
<reference evidence="1 2" key="1">
    <citation type="submission" date="2019-03" db="EMBL/GenBank/DDBJ databases">
        <title>Whole genome sequence of Arthrobacter sp JH1-1.</title>
        <authorList>
            <person name="Trinh H.N."/>
        </authorList>
    </citation>
    <scope>NUCLEOTIDE SEQUENCE [LARGE SCALE GENOMIC DNA]</scope>
    <source>
        <strain evidence="1 2">JH1-1</strain>
    </source>
</reference>